<reference evidence="3" key="1">
    <citation type="submission" date="2018-05" db="EMBL/GenBank/DDBJ databases">
        <title>Genome Sequencing of selected type strains of the family Eggerthellaceae.</title>
        <authorList>
            <person name="Danylec N."/>
            <person name="Stoll D.A."/>
            <person name="Doetsch A."/>
            <person name="Huch M."/>
        </authorList>
    </citation>
    <scope>NUCLEOTIDE SEQUENCE [LARGE SCALE GENOMIC DNA]</scope>
    <source>
        <strain evidence="3">DSM 27213</strain>
    </source>
</reference>
<evidence type="ECO:0000313" key="2">
    <source>
        <dbReference type="EMBL" id="ROT88584.1"/>
    </source>
</evidence>
<feature type="non-terminal residue" evidence="2">
    <location>
        <position position="42"/>
    </location>
</feature>
<evidence type="ECO:0000259" key="1">
    <source>
        <dbReference type="Pfam" id="PF13240"/>
    </source>
</evidence>
<protein>
    <recommendedName>
        <fullName evidence="1">Zinc-ribbon domain-containing protein</fullName>
    </recommendedName>
</protein>
<evidence type="ECO:0000313" key="3">
    <source>
        <dbReference type="Proteomes" id="UP000285258"/>
    </source>
</evidence>
<proteinExistence type="predicted"/>
<dbReference type="AlphaFoldDB" id="A0A423UI65"/>
<organism evidence="2 3">
    <name type="scientific">Gordonibacter urolithinfaciens</name>
    <dbReference type="NCBI Taxonomy" id="1335613"/>
    <lineage>
        <taxon>Bacteria</taxon>
        <taxon>Bacillati</taxon>
        <taxon>Actinomycetota</taxon>
        <taxon>Coriobacteriia</taxon>
        <taxon>Eggerthellales</taxon>
        <taxon>Eggerthellaceae</taxon>
        <taxon>Gordonibacter</taxon>
    </lineage>
</organism>
<dbReference type="EMBL" id="QIBW01000016">
    <property type="protein sequence ID" value="ROT88584.1"/>
    <property type="molecule type" value="Genomic_DNA"/>
</dbReference>
<dbReference type="Proteomes" id="UP000285258">
    <property type="component" value="Unassembled WGS sequence"/>
</dbReference>
<accession>A0A423UI65</accession>
<sequence length="42" mass="4231">MCFRPPTVDNGPVKCPKCGAEVDPKADACPSCGAKAAPMPGI</sequence>
<dbReference type="RefSeq" id="WP_123649919.1">
    <property type="nucleotide sequence ID" value="NZ_QIBW01000016.1"/>
</dbReference>
<feature type="domain" description="Zinc-ribbon" evidence="1">
    <location>
        <begin position="14"/>
        <end position="35"/>
    </location>
</feature>
<gene>
    <name evidence="2" type="ORF">DMP12_11985</name>
</gene>
<dbReference type="Pfam" id="PF13240">
    <property type="entry name" value="Zn_Ribbon_1"/>
    <property type="match status" value="1"/>
</dbReference>
<comment type="caution">
    <text evidence="2">The sequence shown here is derived from an EMBL/GenBank/DDBJ whole genome shotgun (WGS) entry which is preliminary data.</text>
</comment>
<dbReference type="InterPro" id="IPR026870">
    <property type="entry name" value="Zinc_ribbon_dom"/>
</dbReference>
<name>A0A423UI65_9ACTN</name>